<evidence type="ECO:0000313" key="3">
    <source>
        <dbReference type="Proteomes" id="UP000597444"/>
    </source>
</evidence>
<feature type="region of interest" description="Disordered" evidence="1">
    <location>
        <begin position="26"/>
        <end position="74"/>
    </location>
</feature>
<dbReference type="Gene3D" id="2.130.10.10">
    <property type="entry name" value="YVTN repeat-like/Quinoprotein amine dehydrogenase"/>
    <property type="match status" value="1"/>
</dbReference>
<feature type="compositionally biased region" description="Polar residues" evidence="1">
    <location>
        <begin position="26"/>
        <end position="38"/>
    </location>
</feature>
<evidence type="ECO:0000256" key="1">
    <source>
        <dbReference type="SAM" id="MobiDB-lite"/>
    </source>
</evidence>
<comment type="caution">
    <text evidence="2">The sequence shown here is derived from an EMBL/GenBank/DDBJ whole genome shotgun (WGS) entry which is preliminary data.</text>
</comment>
<dbReference type="InterPro" id="IPR015943">
    <property type="entry name" value="WD40/YVTN_repeat-like_dom_sf"/>
</dbReference>
<dbReference type="AlphaFoldDB" id="A0A8J3IPZ5"/>
<sequence length="200" mass="21361">MATSPSSPPTYAGSLAFIDSQTGRFSTALDGSQRSDGSSEAALYETHDGGSTWKPSSALPLPAQETSKPSTIDTLPFSTHADGYLTVSFGKTDAHIARYLYATQNGGNTWRVEGAALPTNPTYEVNVVDTTHIDDGYFLFTLSNGQWGQTSSTPVGGDVTRWRVEFLSPQVGVALVDNTDVYKTSDGGLNWRLISLLPTS</sequence>
<dbReference type="EMBL" id="BNJK01000002">
    <property type="protein sequence ID" value="GHO98621.1"/>
    <property type="molecule type" value="Genomic_DNA"/>
</dbReference>
<name>A0A8J3IPZ5_9CHLR</name>
<gene>
    <name evidence="2" type="ORF">KSF_086690</name>
</gene>
<evidence type="ECO:0008006" key="4">
    <source>
        <dbReference type="Google" id="ProtNLM"/>
    </source>
</evidence>
<accession>A0A8J3IPZ5</accession>
<protein>
    <recommendedName>
        <fullName evidence="4">Photosynthesis system II assembly factor Ycf48/Hcf136-like domain-containing protein</fullName>
    </recommendedName>
</protein>
<proteinExistence type="predicted"/>
<dbReference type="InterPro" id="IPR036278">
    <property type="entry name" value="Sialidase_sf"/>
</dbReference>
<organism evidence="2 3">
    <name type="scientific">Reticulibacter mediterranei</name>
    <dbReference type="NCBI Taxonomy" id="2778369"/>
    <lineage>
        <taxon>Bacteria</taxon>
        <taxon>Bacillati</taxon>
        <taxon>Chloroflexota</taxon>
        <taxon>Ktedonobacteria</taxon>
        <taxon>Ktedonobacterales</taxon>
        <taxon>Reticulibacteraceae</taxon>
        <taxon>Reticulibacter</taxon>
    </lineage>
</organism>
<evidence type="ECO:0000313" key="2">
    <source>
        <dbReference type="EMBL" id="GHO98621.1"/>
    </source>
</evidence>
<dbReference type="SUPFAM" id="SSF50939">
    <property type="entry name" value="Sialidases"/>
    <property type="match status" value="1"/>
</dbReference>
<dbReference type="Proteomes" id="UP000597444">
    <property type="component" value="Unassembled WGS sequence"/>
</dbReference>
<reference evidence="2" key="1">
    <citation type="submission" date="2020-10" db="EMBL/GenBank/DDBJ databases">
        <title>Taxonomic study of unclassified bacteria belonging to the class Ktedonobacteria.</title>
        <authorList>
            <person name="Yabe S."/>
            <person name="Wang C.M."/>
            <person name="Zheng Y."/>
            <person name="Sakai Y."/>
            <person name="Cavaletti L."/>
            <person name="Monciardini P."/>
            <person name="Donadio S."/>
        </authorList>
    </citation>
    <scope>NUCLEOTIDE SEQUENCE</scope>
    <source>
        <strain evidence="2">ID150040</strain>
    </source>
</reference>
<keyword evidence="3" id="KW-1185">Reference proteome</keyword>
<feature type="compositionally biased region" description="Polar residues" evidence="1">
    <location>
        <begin position="64"/>
        <end position="74"/>
    </location>
</feature>